<keyword evidence="4 8" id="KW-0337">GPI-anchor biosynthesis</keyword>
<evidence type="ECO:0000256" key="3">
    <source>
        <dbReference type="ARBA" id="ARBA00007559"/>
    </source>
</evidence>
<feature type="transmembrane region" description="Helical" evidence="8">
    <location>
        <begin position="248"/>
        <end position="268"/>
    </location>
</feature>
<feature type="transmembrane region" description="Helical" evidence="8">
    <location>
        <begin position="56"/>
        <end position="78"/>
    </location>
</feature>
<dbReference type="Proteomes" id="UP000054845">
    <property type="component" value="Unassembled WGS sequence"/>
</dbReference>
<comment type="function">
    <text evidence="8">A acetyltransferase, which acetylates the inositol ring of phosphatidylinositol during biosynthesis of GPI-anchor.</text>
</comment>
<dbReference type="AlphaFoldDB" id="A0A0P1BCK6"/>
<keyword evidence="6 8" id="KW-1133">Transmembrane helix</keyword>
<protein>
    <recommendedName>
        <fullName evidence="8">GPI-anchored wall transfer protein</fullName>
        <ecNumber evidence="8">2.3.-.-</ecNumber>
    </recommendedName>
</protein>
<evidence type="ECO:0000256" key="9">
    <source>
        <dbReference type="SAM" id="MobiDB-lite"/>
    </source>
</evidence>
<feature type="transmembrane region" description="Helical" evidence="8">
    <location>
        <begin position="398"/>
        <end position="420"/>
    </location>
</feature>
<comment type="similarity">
    <text evidence="3 8">Belongs to the PIGW family.</text>
</comment>
<keyword evidence="8" id="KW-0256">Endoplasmic reticulum</keyword>
<feature type="region of interest" description="Disordered" evidence="9">
    <location>
        <begin position="431"/>
        <end position="470"/>
    </location>
</feature>
<evidence type="ECO:0000256" key="2">
    <source>
        <dbReference type="ARBA" id="ARBA00004687"/>
    </source>
</evidence>
<dbReference type="GO" id="GO:0032216">
    <property type="term" value="F:glucosaminyl-phosphatidylinositol O-acyltransferase activity"/>
    <property type="evidence" value="ECO:0007669"/>
    <property type="project" value="TreeGrafter"/>
</dbReference>
<feature type="compositionally biased region" description="Basic residues" evidence="9">
    <location>
        <begin position="438"/>
        <end position="447"/>
    </location>
</feature>
<dbReference type="EC" id="2.3.-.-" evidence="8"/>
<feature type="transmembrane region" description="Helical" evidence="8">
    <location>
        <begin position="27"/>
        <end position="44"/>
    </location>
</feature>
<evidence type="ECO:0000256" key="4">
    <source>
        <dbReference type="ARBA" id="ARBA00022502"/>
    </source>
</evidence>
<dbReference type="PANTHER" id="PTHR20661">
    <property type="entry name" value="PHOSPHATIDYLINOSITOL-GLYCAN BIOSYNTHESIS CLASS W PROTEIN"/>
    <property type="match status" value="1"/>
</dbReference>
<dbReference type="GO" id="GO:0006506">
    <property type="term" value="P:GPI anchor biosynthetic process"/>
    <property type="evidence" value="ECO:0007669"/>
    <property type="project" value="UniProtKB-UniPathway"/>
</dbReference>
<dbReference type="InterPro" id="IPR009447">
    <property type="entry name" value="PIGW/GWT1"/>
</dbReference>
<dbReference type="GO" id="GO:0072659">
    <property type="term" value="P:protein localization to plasma membrane"/>
    <property type="evidence" value="ECO:0007669"/>
    <property type="project" value="TreeGrafter"/>
</dbReference>
<dbReference type="EMBL" id="CCYA01000232">
    <property type="protein sequence ID" value="CEH13819.1"/>
    <property type="molecule type" value="Genomic_DNA"/>
</dbReference>
<evidence type="ECO:0000256" key="6">
    <source>
        <dbReference type="ARBA" id="ARBA00022989"/>
    </source>
</evidence>
<dbReference type="GO" id="GO:0005789">
    <property type="term" value="C:endoplasmic reticulum membrane"/>
    <property type="evidence" value="ECO:0007669"/>
    <property type="project" value="UniProtKB-SubCell"/>
</dbReference>
<dbReference type="UniPathway" id="UPA00196"/>
<proteinExistence type="inferred from homology"/>
<keyword evidence="8" id="KW-0012">Acyltransferase</keyword>
<evidence type="ECO:0000256" key="5">
    <source>
        <dbReference type="ARBA" id="ARBA00022692"/>
    </source>
</evidence>
<feature type="compositionally biased region" description="Acidic residues" evidence="9">
    <location>
        <begin position="452"/>
        <end position="462"/>
    </location>
</feature>
<comment type="subcellular location">
    <subcellularLocation>
        <location evidence="8">Endoplasmic reticulum membrane</location>
        <topology evidence="8">Multi-pass membrane protein</topology>
    </subcellularLocation>
    <subcellularLocation>
        <location evidence="1">Membrane</location>
        <topology evidence="1">Multi-pass membrane protein</topology>
    </subcellularLocation>
</comment>
<evidence type="ECO:0000256" key="7">
    <source>
        <dbReference type="ARBA" id="ARBA00023136"/>
    </source>
</evidence>
<organism evidence="10 11">
    <name type="scientific">Ceraceosorus bombacis</name>
    <dbReference type="NCBI Taxonomy" id="401625"/>
    <lineage>
        <taxon>Eukaryota</taxon>
        <taxon>Fungi</taxon>
        <taxon>Dikarya</taxon>
        <taxon>Basidiomycota</taxon>
        <taxon>Ustilaginomycotina</taxon>
        <taxon>Exobasidiomycetes</taxon>
        <taxon>Ceraceosorales</taxon>
        <taxon>Ceraceosoraceae</taxon>
        <taxon>Ceraceosorus</taxon>
    </lineage>
</organism>
<dbReference type="Pfam" id="PF06423">
    <property type="entry name" value="GWT1"/>
    <property type="match status" value="2"/>
</dbReference>
<name>A0A0P1BCK6_9BASI</name>
<dbReference type="OrthoDB" id="15270at2759"/>
<feature type="transmembrane region" description="Helical" evidence="8">
    <location>
        <begin position="315"/>
        <end position="339"/>
    </location>
</feature>
<keyword evidence="11" id="KW-1185">Reference proteome</keyword>
<reference evidence="10 11" key="1">
    <citation type="submission" date="2014-09" db="EMBL/GenBank/DDBJ databases">
        <authorList>
            <person name="Magalhaes I.L.F."/>
            <person name="Oliveira U."/>
            <person name="Santos F.R."/>
            <person name="Vidigal T.H.D.A."/>
            <person name="Brescovit A.D."/>
            <person name="Santos A.J."/>
        </authorList>
    </citation>
    <scope>NUCLEOTIDE SEQUENCE [LARGE SCALE GENOMIC DNA]</scope>
</reference>
<comment type="pathway">
    <text evidence="2 8">Glycolipid biosynthesis; glycosylphosphatidylinositol-anchor biosynthesis.</text>
</comment>
<dbReference type="PANTHER" id="PTHR20661:SF0">
    <property type="entry name" value="PHOSPHATIDYLINOSITOL-GLYCAN BIOSYNTHESIS CLASS W PROTEIN"/>
    <property type="match status" value="1"/>
</dbReference>
<keyword evidence="7 8" id="KW-0472">Membrane</keyword>
<keyword evidence="5 8" id="KW-0812">Transmembrane</keyword>
<dbReference type="STRING" id="401625.A0A0P1BCK6"/>
<accession>A0A0P1BCK6</accession>
<feature type="transmembrane region" description="Helical" evidence="8">
    <location>
        <begin position="275"/>
        <end position="295"/>
    </location>
</feature>
<sequence>MGLASDEYRTLKESSVTGLTGSSLTRINLISLTALTTYALWAALRLKRPRLLDSVLLQFALLVLPLLLSCTLFSSAAASSLFNAALSLACLGVLRLRAQVSAVARDASSAKVRAAHLAEPMRISIDSAGDAAHAAANAPTRYEYPDNVHRNDKGKRAESQALGLAFLDDDPTARRTSMDLGVGSFVFSLGLINAAPLLRAQTRYEPVRASLLREVRKAVPLLLLGGARVVAVKGSHYQEHLSEYGVHWNFFITLALLPPLATILRPLARQRNARWSVIGIGIGIAYEILLRLTRLQSYVLGPGPRISLFSANKEGIISLAGYLALYLIGLDVGHYVLPLDPYYAYRRASVSRNKPKYEKLCEVLASLSLLFWMAYGLLALVSPAERVASRRLANLPYVIWVSAFNVSFLLGYVAIFLALVEWPASTANRAADDASTRQRLRASRRKARDNSSDEDSMEEEAEDALRGLER</sequence>
<evidence type="ECO:0000256" key="1">
    <source>
        <dbReference type="ARBA" id="ARBA00004141"/>
    </source>
</evidence>
<evidence type="ECO:0000313" key="11">
    <source>
        <dbReference type="Proteomes" id="UP000054845"/>
    </source>
</evidence>
<evidence type="ECO:0000313" key="10">
    <source>
        <dbReference type="EMBL" id="CEH13819.1"/>
    </source>
</evidence>
<feature type="transmembrane region" description="Helical" evidence="8">
    <location>
        <begin position="360"/>
        <end position="378"/>
    </location>
</feature>
<comment type="caution">
    <text evidence="8">Lacks conserved residue(s) required for the propagation of feature annotation.</text>
</comment>
<evidence type="ECO:0000256" key="8">
    <source>
        <dbReference type="RuleBase" id="RU280819"/>
    </source>
</evidence>
<feature type="transmembrane region" description="Helical" evidence="8">
    <location>
        <begin position="180"/>
        <end position="198"/>
    </location>
</feature>
<keyword evidence="8" id="KW-0808">Transferase</keyword>